<dbReference type="EMBL" id="JBIMZQ010000006">
    <property type="protein sequence ID" value="KAL3670942.1"/>
    <property type="molecule type" value="Genomic_DNA"/>
</dbReference>
<keyword evidence="3" id="KW-1185">Reference proteome</keyword>
<proteinExistence type="predicted"/>
<gene>
    <name evidence="2" type="ORF">V7S43_004127</name>
</gene>
<feature type="region of interest" description="Disordered" evidence="1">
    <location>
        <begin position="1"/>
        <end position="22"/>
    </location>
</feature>
<organism evidence="2 3">
    <name type="scientific">Phytophthora oleae</name>
    <dbReference type="NCBI Taxonomy" id="2107226"/>
    <lineage>
        <taxon>Eukaryota</taxon>
        <taxon>Sar</taxon>
        <taxon>Stramenopiles</taxon>
        <taxon>Oomycota</taxon>
        <taxon>Peronosporomycetes</taxon>
        <taxon>Peronosporales</taxon>
        <taxon>Peronosporaceae</taxon>
        <taxon>Phytophthora</taxon>
    </lineage>
</organism>
<reference evidence="2 3" key="1">
    <citation type="submission" date="2024-09" db="EMBL/GenBank/DDBJ databases">
        <title>Genome sequencing and assembly of Phytophthora oleae, isolate VK10A, causative agent of rot of olive drupes.</title>
        <authorList>
            <person name="Conti Taguali S."/>
            <person name="Riolo M."/>
            <person name="La Spada F."/>
            <person name="Cacciola S.O."/>
            <person name="Dionisio G."/>
        </authorList>
    </citation>
    <scope>NUCLEOTIDE SEQUENCE [LARGE SCALE GENOMIC DNA]</scope>
    <source>
        <strain evidence="2 3">VK10A</strain>
    </source>
</reference>
<accession>A0ABD3FY93</accession>
<comment type="caution">
    <text evidence="2">The sequence shown here is derived from an EMBL/GenBank/DDBJ whole genome shotgun (WGS) entry which is preliminary data.</text>
</comment>
<evidence type="ECO:0000313" key="2">
    <source>
        <dbReference type="EMBL" id="KAL3670942.1"/>
    </source>
</evidence>
<protein>
    <submittedName>
        <fullName evidence="2">Uncharacterized protein</fullName>
    </submittedName>
</protein>
<name>A0ABD3FY93_9STRA</name>
<evidence type="ECO:0000313" key="3">
    <source>
        <dbReference type="Proteomes" id="UP001632037"/>
    </source>
</evidence>
<dbReference type="AlphaFoldDB" id="A0ABD3FY93"/>
<sequence length="115" mass="12399">MSFTPKSSSSPTGLPSSSESFSRSSIKPALSMQFSLGSRPLALKPFAMVSLDNPSHALRIHPQIVARFGRFSLSLLPLPFDASICPFMSSCQHRRRQAFNGKFYATSGGCETGVA</sequence>
<dbReference type="Proteomes" id="UP001632037">
    <property type="component" value="Unassembled WGS sequence"/>
</dbReference>
<evidence type="ECO:0000256" key="1">
    <source>
        <dbReference type="SAM" id="MobiDB-lite"/>
    </source>
</evidence>